<feature type="compositionally biased region" description="Polar residues" evidence="8">
    <location>
        <begin position="477"/>
        <end position="487"/>
    </location>
</feature>
<evidence type="ECO:0000256" key="6">
    <source>
        <dbReference type="ARBA" id="ARBA00023136"/>
    </source>
</evidence>
<evidence type="ECO:0000256" key="2">
    <source>
        <dbReference type="ARBA" id="ARBA00022475"/>
    </source>
</evidence>
<feature type="transmembrane region" description="Helical" evidence="9">
    <location>
        <begin position="117"/>
        <end position="135"/>
    </location>
</feature>
<sequence length="524" mass="56628">MKKLYGLPTLVALLAAFFIFSISRYSKYDGPDAFVWRVPLDLLIYKLAGEEVAGGANLYDNAYIGDLPFTYPPFAGTLFMWISSLTDDTLIIVWQGGTILALLAVILLVFHERGLKLSPLTWVVVILLVLCAPAMEPMYGTLFFGQINVFLMLLVALDVIPRKRALPGIGIGLAAGLKLTPAFMGLVLLFQRRRWQALICVLVFAITVAIGFVTIPDAGQFWTYAIFDSSRVGEHTNPGAQSLRSVMVRAWGIDGGWMWIAAVAVVFVLTCLALRTAMKHKNNSAAMSLAGICACLISPFSWYHHWVWAFPMALVVLISVNQALGKRLRGVIGAQVAALVSFVAMCVVLLPYVSAALWPEGANRSLNHADFQPWAMLIFTASGILYIAFYALWGFIPGTQPSAQNSAQPSAKSSAQTGPQTSTQPSAQPSAKPTTQPSTENPRGILPAAPHPAKPRQHVSLKKPSPLQRTHADGKSTPGNAVSTDETAQFPVVNPETRVFPAAEGYGDIPAPSSSGGPHNRDKD</sequence>
<dbReference type="EMBL" id="JAACBX020000002">
    <property type="protein sequence ID" value="MBM0244343.1"/>
    <property type="molecule type" value="Genomic_DNA"/>
</dbReference>
<feature type="transmembrane region" description="Helical" evidence="9">
    <location>
        <begin position="256"/>
        <end position="274"/>
    </location>
</feature>
<dbReference type="Proteomes" id="UP001518680">
    <property type="component" value="Unassembled WGS sequence"/>
</dbReference>
<comment type="subcellular location">
    <subcellularLocation>
        <location evidence="1">Cell membrane</location>
        <topology evidence="1">Multi-pass membrane protein</topology>
    </subcellularLocation>
</comment>
<name>A0ABS1Y7G2_9CORY</name>
<gene>
    <name evidence="10" type="ORF">GWO63_008775</name>
</gene>
<evidence type="ECO:0000256" key="8">
    <source>
        <dbReference type="SAM" id="MobiDB-lite"/>
    </source>
</evidence>
<feature type="transmembrane region" description="Helical" evidence="9">
    <location>
        <begin position="166"/>
        <end position="190"/>
    </location>
</feature>
<feature type="compositionally biased region" description="Polar residues" evidence="8">
    <location>
        <begin position="403"/>
        <end position="441"/>
    </location>
</feature>
<reference evidence="10 11" key="1">
    <citation type="submission" date="2021-01" db="EMBL/GenBank/DDBJ databases">
        <title>Complete genome sequences of Corynebacterium macginleyi strains isolated from infectious keratitis.</title>
        <authorList>
            <person name="Sagerfors S."/>
            <person name="Poehlein A."/>
            <person name="Soderquist B."/>
            <person name="Bruggemann H."/>
        </authorList>
    </citation>
    <scope>NUCLEOTIDE SEQUENCE [LARGE SCALE GENOMIC DNA]</scope>
    <source>
        <strain evidence="10 11">12T220</strain>
    </source>
</reference>
<feature type="transmembrane region" description="Helical" evidence="9">
    <location>
        <begin position="6"/>
        <end position="23"/>
    </location>
</feature>
<keyword evidence="11" id="KW-1185">Reference proteome</keyword>
<feature type="transmembrane region" description="Helical" evidence="9">
    <location>
        <begin position="90"/>
        <end position="111"/>
    </location>
</feature>
<proteinExistence type="inferred from homology"/>
<keyword evidence="3" id="KW-0808">Transferase</keyword>
<dbReference type="Pfam" id="PF09594">
    <property type="entry name" value="GT87"/>
    <property type="match status" value="1"/>
</dbReference>
<evidence type="ECO:0000256" key="9">
    <source>
        <dbReference type="SAM" id="Phobius"/>
    </source>
</evidence>
<keyword evidence="5 9" id="KW-1133">Transmembrane helix</keyword>
<evidence type="ECO:0000256" key="4">
    <source>
        <dbReference type="ARBA" id="ARBA00022692"/>
    </source>
</evidence>
<evidence type="ECO:0000256" key="7">
    <source>
        <dbReference type="ARBA" id="ARBA00024033"/>
    </source>
</evidence>
<evidence type="ECO:0000256" key="5">
    <source>
        <dbReference type="ARBA" id="ARBA00022989"/>
    </source>
</evidence>
<keyword evidence="4 9" id="KW-0812">Transmembrane</keyword>
<feature type="region of interest" description="Disordered" evidence="8">
    <location>
        <begin position="403"/>
        <end position="524"/>
    </location>
</feature>
<dbReference type="RefSeq" id="WP_200446468.1">
    <property type="nucleotide sequence ID" value="NZ_JAACBX020000002.1"/>
</dbReference>
<comment type="caution">
    <text evidence="10">The sequence shown here is derived from an EMBL/GenBank/DDBJ whole genome shotgun (WGS) entry which is preliminary data.</text>
</comment>
<evidence type="ECO:0000313" key="11">
    <source>
        <dbReference type="Proteomes" id="UP001518680"/>
    </source>
</evidence>
<feature type="transmembrane region" description="Helical" evidence="9">
    <location>
        <begin position="197"/>
        <end position="215"/>
    </location>
</feature>
<dbReference type="InterPro" id="IPR018584">
    <property type="entry name" value="GT87"/>
</dbReference>
<evidence type="ECO:0000313" key="10">
    <source>
        <dbReference type="EMBL" id="MBM0244343.1"/>
    </source>
</evidence>
<comment type="similarity">
    <text evidence="7">Belongs to the glycosyltransferase 87 family.</text>
</comment>
<feature type="transmembrane region" description="Helical" evidence="9">
    <location>
        <begin position="374"/>
        <end position="396"/>
    </location>
</feature>
<organism evidence="10 11">
    <name type="scientific">Corynebacterium macginleyi</name>
    <dbReference type="NCBI Taxonomy" id="38290"/>
    <lineage>
        <taxon>Bacteria</taxon>
        <taxon>Bacillati</taxon>
        <taxon>Actinomycetota</taxon>
        <taxon>Actinomycetes</taxon>
        <taxon>Mycobacteriales</taxon>
        <taxon>Corynebacteriaceae</taxon>
        <taxon>Corynebacterium</taxon>
    </lineage>
</organism>
<feature type="transmembrane region" description="Helical" evidence="9">
    <location>
        <begin position="286"/>
        <end position="302"/>
    </location>
</feature>
<evidence type="ECO:0000256" key="1">
    <source>
        <dbReference type="ARBA" id="ARBA00004651"/>
    </source>
</evidence>
<feature type="transmembrane region" description="Helical" evidence="9">
    <location>
        <begin position="336"/>
        <end position="354"/>
    </location>
</feature>
<evidence type="ECO:0000256" key="3">
    <source>
        <dbReference type="ARBA" id="ARBA00022679"/>
    </source>
</evidence>
<accession>A0ABS1Y7G2</accession>
<feature type="transmembrane region" description="Helical" evidence="9">
    <location>
        <begin position="308"/>
        <end position="324"/>
    </location>
</feature>
<protein>
    <submittedName>
        <fullName evidence="10">DUF2029 domain-containing protein</fullName>
    </submittedName>
</protein>
<keyword evidence="2" id="KW-1003">Cell membrane</keyword>
<keyword evidence="6 9" id="KW-0472">Membrane</keyword>